<evidence type="ECO:0000313" key="2">
    <source>
        <dbReference type="EMBL" id="ABM70687.1"/>
    </source>
</evidence>
<dbReference type="eggNOG" id="COG0463">
    <property type="taxonomic scope" value="Bacteria"/>
</dbReference>
<protein>
    <recommendedName>
        <fullName evidence="1">Glycosyltransferase 2-like domain-containing protein</fullName>
    </recommendedName>
</protein>
<evidence type="ECO:0000313" key="3">
    <source>
        <dbReference type="Proteomes" id="UP000002590"/>
    </source>
</evidence>
<dbReference type="PANTHER" id="PTHR22916">
    <property type="entry name" value="GLYCOSYLTRANSFERASE"/>
    <property type="match status" value="1"/>
</dbReference>
<dbReference type="Gene3D" id="3.90.550.10">
    <property type="entry name" value="Spore Coat Polysaccharide Biosynthesis Protein SpsA, Chain A"/>
    <property type="match status" value="1"/>
</dbReference>
<evidence type="ECO:0000259" key="1">
    <source>
        <dbReference type="Pfam" id="PF00535"/>
    </source>
</evidence>
<sequence>MNYKFLIVVPTFNSYKILSKLIYSLEKQTYPFWRVLFVDGFSTKEHINFLKKICKENNHFSWSYQLKTKPGIYSAMNYGATKAKKDEWTLFWGSDDWASSSNVFESLNKYINKCIFDKKFPDLLISNCTYVDRNENPSRKGRFLKKKDNVINHFNSKEFRKALFKGYIPSHQATIFSKKSLCFEPLYDSQYELTADLDFFLRFSNKSDLNVTYIDYEAVYLAKGGISGRKPLKRINEVFKSYKLNYPFLYLLPIFTRYFRKILSSIIK</sequence>
<reference evidence="2 3" key="1">
    <citation type="journal article" date="2007" name="PLoS Genet.">
        <title>Patterns and implications of gene gain and loss in the evolution of Prochlorococcus.</title>
        <authorList>
            <person name="Kettler G.C."/>
            <person name="Martiny A.C."/>
            <person name="Huang K."/>
            <person name="Zucker J."/>
            <person name="Coleman M.L."/>
            <person name="Rodrigue S."/>
            <person name="Chen F."/>
            <person name="Lapidus A."/>
            <person name="Ferriera S."/>
            <person name="Johnson J."/>
            <person name="Steglich C."/>
            <person name="Church G.M."/>
            <person name="Richardson P."/>
            <person name="Chisholm S.W."/>
        </authorList>
    </citation>
    <scope>NUCLEOTIDE SEQUENCE [LARGE SCALE GENOMIC DNA]</scope>
    <source>
        <strain evidence="2 3">AS9601</strain>
    </source>
</reference>
<dbReference type="InterPro" id="IPR001173">
    <property type="entry name" value="Glyco_trans_2-like"/>
</dbReference>
<dbReference type="Pfam" id="PF00535">
    <property type="entry name" value="Glycos_transf_2"/>
    <property type="match status" value="1"/>
</dbReference>
<dbReference type="RefSeq" id="WP_011818824.1">
    <property type="nucleotide sequence ID" value="NC_008816.1"/>
</dbReference>
<dbReference type="PANTHER" id="PTHR22916:SF3">
    <property type="entry name" value="UDP-GLCNAC:BETAGAL BETA-1,3-N-ACETYLGLUCOSAMINYLTRANSFERASE-LIKE PROTEIN 1"/>
    <property type="match status" value="1"/>
</dbReference>
<dbReference type="CAZy" id="GT2">
    <property type="family name" value="Glycosyltransferase Family 2"/>
</dbReference>
<dbReference type="STRING" id="146891.A9601_14031"/>
<accession>A2BSC6</accession>
<gene>
    <name evidence="2" type="ordered locus">A9601_14031</name>
</gene>
<proteinExistence type="predicted"/>
<organism evidence="2 3">
    <name type="scientific">Prochlorococcus marinus (strain AS9601)</name>
    <dbReference type="NCBI Taxonomy" id="146891"/>
    <lineage>
        <taxon>Bacteria</taxon>
        <taxon>Bacillati</taxon>
        <taxon>Cyanobacteriota</taxon>
        <taxon>Cyanophyceae</taxon>
        <taxon>Synechococcales</taxon>
        <taxon>Prochlorococcaceae</taxon>
        <taxon>Prochlorococcus</taxon>
    </lineage>
</organism>
<dbReference type="SUPFAM" id="SSF53448">
    <property type="entry name" value="Nucleotide-diphospho-sugar transferases"/>
    <property type="match status" value="1"/>
</dbReference>
<dbReference type="Proteomes" id="UP000002590">
    <property type="component" value="Chromosome"/>
</dbReference>
<feature type="domain" description="Glycosyltransferase 2-like" evidence="1">
    <location>
        <begin position="7"/>
        <end position="112"/>
    </location>
</feature>
<name>A2BSC6_PROMS</name>
<dbReference type="GO" id="GO:0016758">
    <property type="term" value="F:hexosyltransferase activity"/>
    <property type="evidence" value="ECO:0007669"/>
    <property type="project" value="UniProtKB-ARBA"/>
</dbReference>
<dbReference type="OrthoDB" id="9785185at2"/>
<dbReference type="InterPro" id="IPR029044">
    <property type="entry name" value="Nucleotide-diphossugar_trans"/>
</dbReference>
<dbReference type="EMBL" id="CP000551">
    <property type="protein sequence ID" value="ABM70687.1"/>
    <property type="molecule type" value="Genomic_DNA"/>
</dbReference>
<dbReference type="KEGG" id="pmb:A9601_14031"/>
<dbReference type="AlphaFoldDB" id="A2BSC6"/>
<dbReference type="HOGENOM" id="CLU_1045306_0_0_3"/>